<feature type="compositionally biased region" description="Pro residues" evidence="1">
    <location>
        <begin position="1309"/>
        <end position="1320"/>
    </location>
</feature>
<sequence>MESPTLSSLGRSISRAPRREHLPPRTTANTTTTTATTTTATATATATAAAIAPSDGVVDLTMDSTPAVAAPINQTLETQRLAALTRATITFGDPINLSAAIETIEGRPPPGPGPASSSGRQAPGVTLADACRLLVDGRLSSLSLLNALQFWQCCAQLGRMPGQADIPPLGLPHPADPVDGMPLGSLLALIGLPHGVFIEAMRLVEESPVYGLFAGRRYSPALPAAALQFPALLSDDGVLLIPDMLSPLFGLNQSSAAGLAAVPLDDGVLLIPDMLSPLFGLNQSSAAGLAAVPLSATLTPGQLPAAYAATATPIDSVGNIRHADALDMAESKSAIFGAAEPPAPGFRLEIAPIREDDAPSAIFGAAEPPAPGFRLEIAPIREDDAPVEDAAGQVDPLAESQSPDGPNQRLKALQGRLQQVIAHGVPDRTALRNIQHALLQQIRQERANQPPRRLAGLYSEPLGRLADARFLHLRHGIARTRAQIRQSQTLPEAKSRLCVGGSSYIWDMHAYAGYLSHWGWRASSRGGSSIESSTDTSAGLASGPPGGDPARVIPFGPQRGEVVDFRFPGRRALRRGTRNGVPGQRGWTSHQRLLMRGHAFRLRRALGLPPQCRRPLDPGPLPKPLVAAGVEGVGLSADRRRFSDWTAQSVIDWDELGRLAAQTGRTPVELALYGRTVAAVSGRISRVGGAAERALFNWGDVAPGPTGEGAVSPVPTCRMCCRACGTGGPDDALPLDASRHCHWPNAEDMPTARYSLGRFIPADLPRCTSCGSQLLSPMPGPGRVDPSPWLSPVALAKHDGSDTGSTGASDADVDSGDSSDSDLSDLEGHGSLLEGALRRGPGRSADPTAHISLHDSSSSDSDSLSSGSSSSSSLPSDESLPQLPASDSEVSGLDSDDPDRHLAGKPEAPPHGVLPALPAPGGPPVPGTGKSELPIATEADLENAGTRATVERRYLPPPTSRRRPAAKSPRRVPLFTAGLPEEILSRDYPISQAEEFARMWGVPAVSPHDPRRLAVYDIGPHADLAPRWPGPSMLFGDQATSGWDFLRQLYDAFHEVVSNPAAPISVLRLLRTLGRSVVPLVYHALPNPDSAAWFLQLETRQLRFTRPEYIWSGLGAGAVSLCDLTDEQQGHLAPLVFGTHPTGADRLLQAASFTFPRRVGSTVSRPGRWFLPGGFPGSGRLHPAPQHLSPWLGRTEAVFSRRSPLDTRRLMSLEFESLECRARSDGLTRPDRPDSDSDADPGRELSRLPARLRHRAQALTGAYAPSDSDPYDSDHDSDPGDSQVAIHTGMPLVLFFQNLRDGLLKQAPLPDPGPDPPVPSGPGSHRLPPGEIDPVGVEAELSFRRDLLRRTAMLQPMRLTDDPRQYLEEDRAMLAQRRAENRARRADAFAWARLRAAKAAGQPTPRGAHPPDALIRHDRCVHIARRLYLQHPDAWITTRAVNQLALAARMFARRVARVAAHLAVASAHRLAAPRLASPHWRRRALRNSAQVDATHVAEALRMVAQARPREVLSKPSRLMAIWSADPQWLLFDPEPAQPDFMERIFGGEPGHFDDPMLGPPRPRLHHAATRLPGLYKSPDHVLDVPSDEEEAADGAAASPAATAAAGAAPEPVAMSPIPLSSSSSGADSALERYFNMQLSAAGSSSCSEDGRMGPGKRPRDGVLEHAAPVTKRLATGRGSLTPATLRDLLDDVPLSTGPSSSEEEPEEVIDGALLHPSQGDSQSQPLFSHPDPRLSSPLLSLDAGTLASGSDSDTLAGAFFDPMERAELDLRSGLPSGHGVLPVAGVGVGHSSSDTGDSSGSGSSNGSNGSGSSDSSSDGSSDGSSDSDGPSDIDTAAGGESGRQTRAIQVAISQARRAAGRADQLGRIFGHQPED</sequence>
<feature type="region of interest" description="Disordered" evidence="1">
    <location>
        <begin position="1770"/>
        <end position="1875"/>
    </location>
</feature>
<reference evidence="2" key="1">
    <citation type="submission" date="2013-04" db="EMBL/GenBank/DDBJ databases">
        <title>The Genome Sequence of Fonticula alba ATCC 38817.</title>
        <authorList>
            <consortium name="The Broad Institute Genomics Platform"/>
            <person name="Russ C."/>
            <person name="Cuomo C."/>
            <person name="Burger G."/>
            <person name="Gray M.W."/>
            <person name="Holland P.W.H."/>
            <person name="King N."/>
            <person name="Lang F.B.F."/>
            <person name="Roger A.J."/>
            <person name="Ruiz-Trillo I."/>
            <person name="Brown M."/>
            <person name="Walker B."/>
            <person name="Young S."/>
            <person name="Zeng Q."/>
            <person name="Gargeya S."/>
            <person name="Fitzgerald M."/>
            <person name="Haas B."/>
            <person name="Abouelleil A."/>
            <person name="Allen A.W."/>
            <person name="Alvarado L."/>
            <person name="Arachchi H.M."/>
            <person name="Berlin A.M."/>
            <person name="Chapman S.B."/>
            <person name="Gainer-Dewar J."/>
            <person name="Goldberg J."/>
            <person name="Griggs A."/>
            <person name="Gujja S."/>
            <person name="Hansen M."/>
            <person name="Howarth C."/>
            <person name="Imamovic A."/>
            <person name="Ireland A."/>
            <person name="Larimer J."/>
            <person name="McCowan C."/>
            <person name="Murphy C."/>
            <person name="Pearson M."/>
            <person name="Poon T.W."/>
            <person name="Priest M."/>
            <person name="Roberts A."/>
            <person name="Saif S."/>
            <person name="Shea T."/>
            <person name="Sisk P."/>
            <person name="Sykes S."/>
            <person name="Wortman J."/>
            <person name="Nusbaum C."/>
            <person name="Birren B."/>
        </authorList>
    </citation>
    <scope>NUCLEOTIDE SEQUENCE [LARGE SCALE GENOMIC DNA]</scope>
    <source>
        <strain evidence="2">ATCC 38817</strain>
    </source>
</reference>
<keyword evidence="3" id="KW-1185">Reference proteome</keyword>
<dbReference type="RefSeq" id="XP_009493111.1">
    <property type="nucleotide sequence ID" value="XM_009494836.1"/>
</dbReference>
<feature type="compositionally biased region" description="Pro residues" evidence="1">
    <location>
        <begin position="917"/>
        <end position="926"/>
    </location>
</feature>
<protein>
    <submittedName>
        <fullName evidence="2">Uncharacterized protein</fullName>
    </submittedName>
</protein>
<accession>A0A058ZG84</accession>
<feature type="compositionally biased region" description="Low complexity" evidence="1">
    <location>
        <begin position="1593"/>
        <end position="1609"/>
    </location>
</feature>
<feature type="compositionally biased region" description="Low complexity" evidence="1">
    <location>
        <begin position="854"/>
        <end position="880"/>
    </location>
</feature>
<organism evidence="2">
    <name type="scientific">Fonticula alba</name>
    <name type="common">Slime mold</name>
    <dbReference type="NCBI Taxonomy" id="691883"/>
    <lineage>
        <taxon>Eukaryota</taxon>
        <taxon>Rotosphaerida</taxon>
        <taxon>Fonticulaceae</taxon>
        <taxon>Fonticula</taxon>
    </lineage>
</organism>
<feature type="compositionally biased region" description="Low complexity" evidence="1">
    <location>
        <begin position="26"/>
        <end position="39"/>
    </location>
</feature>
<evidence type="ECO:0000256" key="1">
    <source>
        <dbReference type="SAM" id="MobiDB-lite"/>
    </source>
</evidence>
<feature type="region of interest" description="Disordered" evidence="1">
    <location>
        <begin position="1305"/>
        <end position="1333"/>
    </location>
</feature>
<evidence type="ECO:0000313" key="3">
    <source>
        <dbReference type="Proteomes" id="UP000030693"/>
    </source>
</evidence>
<feature type="region of interest" description="Disordered" evidence="1">
    <location>
        <begin position="1576"/>
        <end position="1609"/>
    </location>
</feature>
<name>A0A058ZG84_FONAL</name>
<proteinExistence type="predicted"/>
<feature type="compositionally biased region" description="Basic and acidic residues" evidence="1">
    <location>
        <begin position="1224"/>
        <end position="1246"/>
    </location>
</feature>
<gene>
    <name evidence="2" type="ORF">H696_00947</name>
</gene>
<feature type="compositionally biased region" description="Basic residues" evidence="1">
    <location>
        <begin position="960"/>
        <end position="970"/>
    </location>
</feature>
<feature type="region of interest" description="Disordered" evidence="1">
    <location>
        <begin position="1"/>
        <end position="39"/>
    </location>
</feature>
<feature type="compositionally biased region" description="Polar residues" evidence="1">
    <location>
        <begin position="1"/>
        <end position="11"/>
    </location>
</feature>
<feature type="region of interest" description="Disordered" evidence="1">
    <location>
        <begin position="526"/>
        <end position="550"/>
    </location>
</feature>
<feature type="region of interest" description="Disordered" evidence="1">
    <location>
        <begin position="1641"/>
        <end position="1755"/>
    </location>
</feature>
<feature type="region of interest" description="Disordered" evidence="1">
    <location>
        <begin position="1224"/>
        <end position="1284"/>
    </location>
</feature>
<dbReference type="GeneID" id="20525672"/>
<feature type="compositionally biased region" description="Acidic residues" evidence="1">
    <location>
        <begin position="811"/>
        <end position="825"/>
    </location>
</feature>
<dbReference type="EMBL" id="KB932201">
    <property type="protein sequence ID" value="KCV73410.1"/>
    <property type="molecule type" value="Genomic_DNA"/>
</dbReference>
<dbReference type="Proteomes" id="UP000030693">
    <property type="component" value="Unassembled WGS sequence"/>
</dbReference>
<evidence type="ECO:0000313" key="2">
    <source>
        <dbReference type="EMBL" id="KCV73410.1"/>
    </source>
</evidence>
<feature type="compositionally biased region" description="Low complexity" evidence="1">
    <location>
        <begin position="1791"/>
        <end position="1832"/>
    </location>
</feature>
<feature type="region of interest" description="Disordered" evidence="1">
    <location>
        <begin position="777"/>
        <end position="972"/>
    </location>
</feature>
<feature type="region of interest" description="Disordered" evidence="1">
    <location>
        <begin position="103"/>
        <end position="122"/>
    </location>
</feature>